<evidence type="ECO:0000313" key="2">
    <source>
        <dbReference type="Proteomes" id="UP000003561"/>
    </source>
</evidence>
<protein>
    <submittedName>
        <fullName evidence="1">Uncharacterized protein</fullName>
    </submittedName>
</protein>
<dbReference type="EMBL" id="ACFY01000095">
    <property type="protein sequence ID" value="EEG93696.1"/>
    <property type="molecule type" value="Genomic_DNA"/>
</dbReference>
<evidence type="ECO:0000313" key="1">
    <source>
        <dbReference type="EMBL" id="EEG93696.1"/>
    </source>
</evidence>
<sequence length="50" mass="5811">MESFSYLLKHDISDWLLYSCKPELTSRSAIISLLLSHQNARKIGQNLELF</sequence>
<accession>C0FUR8</accession>
<comment type="caution">
    <text evidence="1">The sequence shown here is derived from an EMBL/GenBank/DDBJ whole genome shotgun (WGS) entry which is preliminary data.</text>
</comment>
<dbReference type="AlphaFoldDB" id="C0FUR8"/>
<reference evidence="1 2" key="2">
    <citation type="submission" date="2009-03" db="EMBL/GenBank/DDBJ databases">
        <title>Draft genome sequence of Roseburia inulinivorans (DSM 16841).</title>
        <authorList>
            <person name="Sudarsanam P."/>
            <person name="Ley R."/>
            <person name="Guruge J."/>
            <person name="Turnbaugh P.J."/>
            <person name="Mahowald M."/>
            <person name="Liep D."/>
            <person name="Gordon J."/>
        </authorList>
    </citation>
    <scope>NUCLEOTIDE SEQUENCE [LARGE SCALE GENOMIC DNA]</scope>
    <source>
        <strain evidence="1 2">DSM 16841</strain>
    </source>
</reference>
<gene>
    <name evidence="1" type="ORF">ROSEINA2194_02488</name>
</gene>
<reference evidence="1 2" key="1">
    <citation type="submission" date="2009-02" db="EMBL/GenBank/DDBJ databases">
        <authorList>
            <person name="Fulton L."/>
            <person name="Clifton S."/>
            <person name="Fulton B."/>
            <person name="Xu J."/>
            <person name="Minx P."/>
            <person name="Pepin K.H."/>
            <person name="Johnson M."/>
            <person name="Bhonagiri V."/>
            <person name="Nash W.E."/>
            <person name="Mardis E.R."/>
            <person name="Wilson R.K."/>
        </authorList>
    </citation>
    <scope>NUCLEOTIDE SEQUENCE [LARGE SCALE GENOMIC DNA]</scope>
    <source>
        <strain evidence="1 2">DSM 16841</strain>
    </source>
</reference>
<dbReference type="Proteomes" id="UP000003561">
    <property type="component" value="Unassembled WGS sequence"/>
</dbReference>
<proteinExistence type="predicted"/>
<organism evidence="1 2">
    <name type="scientific">Roseburia inulinivorans DSM 16841</name>
    <dbReference type="NCBI Taxonomy" id="622312"/>
    <lineage>
        <taxon>Bacteria</taxon>
        <taxon>Bacillati</taxon>
        <taxon>Bacillota</taxon>
        <taxon>Clostridia</taxon>
        <taxon>Lachnospirales</taxon>
        <taxon>Lachnospiraceae</taxon>
        <taxon>Roseburia</taxon>
    </lineage>
</organism>
<name>C0FUR8_9FIRM</name>